<evidence type="ECO:0000313" key="2">
    <source>
        <dbReference type="EMBL" id="MBC8177574.1"/>
    </source>
</evidence>
<reference evidence="2 3" key="1">
    <citation type="submission" date="2020-08" db="EMBL/GenBank/DDBJ databases">
        <title>Bridging the membrane lipid divide: bacteria of the FCB group superphylum have the potential to synthesize archaeal ether lipids.</title>
        <authorList>
            <person name="Villanueva L."/>
            <person name="Von Meijenfeldt F.A.B."/>
            <person name="Westbye A.B."/>
            <person name="Yadav S."/>
            <person name="Hopmans E.C."/>
            <person name="Dutilh B.E."/>
            <person name="Sinninghe Damste J.S."/>
        </authorList>
    </citation>
    <scope>NUCLEOTIDE SEQUENCE [LARGE SCALE GENOMIC DNA]</scope>
    <source>
        <strain evidence="2">NIOZ-UU27</strain>
    </source>
</reference>
<dbReference type="EMBL" id="JACNJD010000217">
    <property type="protein sequence ID" value="MBC8177574.1"/>
    <property type="molecule type" value="Genomic_DNA"/>
</dbReference>
<name>A0A8J6N007_9DELT</name>
<accession>A0A8J6N007</accession>
<dbReference type="InterPro" id="IPR006683">
    <property type="entry name" value="Thioestr_dom"/>
</dbReference>
<evidence type="ECO:0000313" key="3">
    <source>
        <dbReference type="Proteomes" id="UP000650524"/>
    </source>
</evidence>
<comment type="caution">
    <text evidence="2">The sequence shown here is derived from an EMBL/GenBank/DDBJ whole genome shotgun (WGS) entry which is preliminary data.</text>
</comment>
<dbReference type="PANTHER" id="PTHR47260">
    <property type="entry name" value="UPF0644 PROTEIN PB2B4.06"/>
    <property type="match status" value="1"/>
</dbReference>
<dbReference type="InterPro" id="IPR029069">
    <property type="entry name" value="HotDog_dom_sf"/>
</dbReference>
<gene>
    <name evidence="2" type="ORF">H8E19_09220</name>
</gene>
<proteinExistence type="predicted"/>
<dbReference type="SUPFAM" id="SSF54637">
    <property type="entry name" value="Thioesterase/thiol ester dehydrase-isomerase"/>
    <property type="match status" value="1"/>
</dbReference>
<dbReference type="Pfam" id="PF03061">
    <property type="entry name" value="4HBT"/>
    <property type="match status" value="1"/>
</dbReference>
<dbReference type="InterPro" id="IPR052061">
    <property type="entry name" value="PTE-AB_protein"/>
</dbReference>
<dbReference type="PANTHER" id="PTHR47260:SF3">
    <property type="entry name" value="THIOESTERASE FAMILY PROTEIN (AFU_ORTHOLOGUE AFUA_7G03960)"/>
    <property type="match status" value="1"/>
</dbReference>
<dbReference type="CDD" id="cd03443">
    <property type="entry name" value="PaaI_thioesterase"/>
    <property type="match status" value="1"/>
</dbReference>
<dbReference type="Gene3D" id="3.10.129.10">
    <property type="entry name" value="Hotdog Thioesterase"/>
    <property type="match status" value="1"/>
</dbReference>
<evidence type="ECO:0000259" key="1">
    <source>
        <dbReference type="Pfam" id="PF03061"/>
    </source>
</evidence>
<dbReference type="Proteomes" id="UP000650524">
    <property type="component" value="Unassembled WGS sequence"/>
</dbReference>
<dbReference type="AlphaFoldDB" id="A0A8J6N007"/>
<protein>
    <submittedName>
        <fullName evidence="2">PaaI family thioesterase</fullName>
    </submittedName>
</protein>
<feature type="domain" description="Thioesterase" evidence="1">
    <location>
        <begin position="57"/>
        <end position="127"/>
    </location>
</feature>
<sequence length="164" mass="18529">MTDEEKRVDIRKPAGHHCFACGTANPIGLNLKFYSLGDAVCSEIVLEKYHEGWQDMAHGGIISTLLDEVMSWAIMYSKKTFVVTRKMDIKYVRNVLIGTPLTVTGRFVGEAKPPLVKAKAEIRDNEGRLLVRSNGEFVVLPEERLSTVPKDFKDEMFSLFESFD</sequence>
<organism evidence="2 3">
    <name type="scientific">Candidatus Desulfacyla euxinica</name>
    <dbReference type="NCBI Taxonomy" id="2841693"/>
    <lineage>
        <taxon>Bacteria</taxon>
        <taxon>Deltaproteobacteria</taxon>
        <taxon>Candidatus Desulfacyla</taxon>
    </lineage>
</organism>